<sequence>MSSRACGVGSSLTDSHGFRLGRTAVAIAFLDDRPRGDDGSGWVGEQKHPLASVGRADVGRSNACPLRVIPDFGQVAENDVEAALAPAESGDVLHDEERRS</sequence>
<accession>A0A2V4ACQ1</accession>
<comment type="caution">
    <text evidence="1">The sequence shown here is derived from an EMBL/GenBank/DDBJ whole genome shotgun (WGS) entry which is preliminary data.</text>
</comment>
<dbReference type="AlphaFoldDB" id="A0A2V4ACQ1"/>
<gene>
    <name evidence="1" type="ORF">BAY60_35080</name>
</gene>
<organism evidence="1 2">
    <name type="scientific">Prauserella muralis</name>
    <dbReference type="NCBI Taxonomy" id="588067"/>
    <lineage>
        <taxon>Bacteria</taxon>
        <taxon>Bacillati</taxon>
        <taxon>Actinomycetota</taxon>
        <taxon>Actinomycetes</taxon>
        <taxon>Pseudonocardiales</taxon>
        <taxon>Pseudonocardiaceae</taxon>
        <taxon>Prauserella</taxon>
    </lineage>
</organism>
<protein>
    <submittedName>
        <fullName evidence="1">Uncharacterized protein</fullName>
    </submittedName>
</protein>
<evidence type="ECO:0000313" key="1">
    <source>
        <dbReference type="EMBL" id="PXY17024.1"/>
    </source>
</evidence>
<name>A0A2V4ACQ1_9PSEU</name>
<evidence type="ECO:0000313" key="2">
    <source>
        <dbReference type="Proteomes" id="UP000249915"/>
    </source>
</evidence>
<dbReference type="EMBL" id="MASW01000016">
    <property type="protein sequence ID" value="PXY17024.1"/>
    <property type="molecule type" value="Genomic_DNA"/>
</dbReference>
<reference evidence="1 2" key="1">
    <citation type="submission" date="2016-07" db="EMBL/GenBank/DDBJ databases">
        <title>Draft genome sequence of Prauserella muralis DSM 45305, isolated from a mould-covered wall in an indoor environment.</title>
        <authorList>
            <person name="Ruckert C."/>
            <person name="Albersmeier A."/>
            <person name="Jiang C.-L."/>
            <person name="Jiang Y."/>
            <person name="Kalinowski J."/>
            <person name="Schneider O."/>
            <person name="Winkler A."/>
            <person name="Zotchev S.B."/>
        </authorList>
    </citation>
    <scope>NUCLEOTIDE SEQUENCE [LARGE SCALE GENOMIC DNA]</scope>
    <source>
        <strain evidence="1 2">DSM 45305</strain>
    </source>
</reference>
<proteinExistence type="predicted"/>
<keyword evidence="2" id="KW-1185">Reference proteome</keyword>
<dbReference type="Proteomes" id="UP000249915">
    <property type="component" value="Unassembled WGS sequence"/>
</dbReference>